<dbReference type="InterPro" id="IPR050447">
    <property type="entry name" value="Erg6_SMT_methyltransf"/>
</dbReference>
<keyword evidence="2" id="KW-0808">Transferase</keyword>
<evidence type="ECO:0000313" key="3">
    <source>
        <dbReference type="Proteomes" id="UP001499978"/>
    </source>
</evidence>
<name>A0ABN3MY22_9ACTN</name>
<comment type="caution">
    <text evidence="2">The sequence shown here is derived from an EMBL/GenBank/DDBJ whole genome shotgun (WGS) entry which is preliminary data.</text>
</comment>
<protein>
    <submittedName>
        <fullName evidence="2">Class I SAM-dependent methyltransferase</fullName>
    </submittedName>
</protein>
<dbReference type="PANTHER" id="PTHR44068">
    <property type="entry name" value="ZGC:194242"/>
    <property type="match status" value="1"/>
</dbReference>
<dbReference type="GO" id="GO:0032259">
    <property type="term" value="P:methylation"/>
    <property type="evidence" value="ECO:0007669"/>
    <property type="project" value="UniProtKB-KW"/>
</dbReference>
<dbReference type="EMBL" id="BAAARY010000001">
    <property type="protein sequence ID" value="GAA2511028.1"/>
    <property type="molecule type" value="Genomic_DNA"/>
</dbReference>
<organism evidence="2 3">
    <name type="scientific">Pilimelia columellifera subsp. columellifera</name>
    <dbReference type="NCBI Taxonomy" id="706583"/>
    <lineage>
        <taxon>Bacteria</taxon>
        <taxon>Bacillati</taxon>
        <taxon>Actinomycetota</taxon>
        <taxon>Actinomycetes</taxon>
        <taxon>Micromonosporales</taxon>
        <taxon>Micromonosporaceae</taxon>
        <taxon>Pilimelia</taxon>
    </lineage>
</organism>
<feature type="domain" description="Methyltransferase" evidence="1">
    <location>
        <begin position="52"/>
        <end position="144"/>
    </location>
</feature>
<sequence length="274" mass="29517">MTAAAIHLDLSPIKTRQQMTWASGDFSVVASRLVLVSELLAEKADLRAGWHVLDVACGSGNAAIAAARSGAVAVGVDYVPALLDRGRSRASAEGLEIEFRLGDAERLPADDASFDAVLSVFGTMFAPDHRRTADELVRVAKPGGVVGLASWTPDGFIGQMFRVISRHVPPPADLPSPLLWGTPEHLAELFGGAAVEIRSVERACTFRFTSPEEFVAFFRRWYGPTIKTFEALDEPGRAALASELTDLGRRWDRQADGGSVAIPATYLETVITLR</sequence>
<proteinExistence type="predicted"/>
<dbReference type="InterPro" id="IPR029063">
    <property type="entry name" value="SAM-dependent_MTases_sf"/>
</dbReference>
<reference evidence="2 3" key="1">
    <citation type="journal article" date="2019" name="Int. J. Syst. Evol. Microbiol.">
        <title>The Global Catalogue of Microorganisms (GCM) 10K type strain sequencing project: providing services to taxonomists for standard genome sequencing and annotation.</title>
        <authorList>
            <consortium name="The Broad Institute Genomics Platform"/>
            <consortium name="The Broad Institute Genome Sequencing Center for Infectious Disease"/>
            <person name="Wu L."/>
            <person name="Ma J."/>
        </authorList>
    </citation>
    <scope>NUCLEOTIDE SEQUENCE [LARGE SCALE GENOMIC DNA]</scope>
    <source>
        <strain evidence="2 3">JCM 3367</strain>
    </source>
</reference>
<dbReference type="PANTHER" id="PTHR44068:SF11">
    <property type="entry name" value="GERANYL DIPHOSPHATE 2-C-METHYLTRANSFERASE"/>
    <property type="match status" value="1"/>
</dbReference>
<keyword evidence="2" id="KW-0489">Methyltransferase</keyword>
<dbReference type="InterPro" id="IPR041698">
    <property type="entry name" value="Methyltransf_25"/>
</dbReference>
<gene>
    <name evidence="2" type="ORF">GCM10010201_02340</name>
</gene>
<dbReference type="CDD" id="cd02440">
    <property type="entry name" value="AdoMet_MTases"/>
    <property type="match status" value="1"/>
</dbReference>
<dbReference type="Pfam" id="PF13649">
    <property type="entry name" value="Methyltransf_25"/>
    <property type="match status" value="1"/>
</dbReference>
<accession>A0ABN3MY22</accession>
<dbReference type="Proteomes" id="UP001499978">
    <property type="component" value="Unassembled WGS sequence"/>
</dbReference>
<dbReference type="SUPFAM" id="SSF53335">
    <property type="entry name" value="S-adenosyl-L-methionine-dependent methyltransferases"/>
    <property type="match status" value="1"/>
</dbReference>
<dbReference type="RefSeq" id="WP_344166865.1">
    <property type="nucleotide sequence ID" value="NZ_BAAARY010000001.1"/>
</dbReference>
<dbReference type="Gene3D" id="3.40.50.150">
    <property type="entry name" value="Vaccinia Virus protein VP39"/>
    <property type="match status" value="1"/>
</dbReference>
<dbReference type="GO" id="GO:0008168">
    <property type="term" value="F:methyltransferase activity"/>
    <property type="evidence" value="ECO:0007669"/>
    <property type="project" value="UniProtKB-KW"/>
</dbReference>
<evidence type="ECO:0000259" key="1">
    <source>
        <dbReference type="Pfam" id="PF13649"/>
    </source>
</evidence>
<evidence type="ECO:0000313" key="2">
    <source>
        <dbReference type="EMBL" id="GAA2511028.1"/>
    </source>
</evidence>
<keyword evidence="3" id="KW-1185">Reference proteome</keyword>